<dbReference type="GO" id="GO:0043190">
    <property type="term" value="C:ATP-binding cassette (ABC) transporter complex"/>
    <property type="evidence" value="ECO:0007669"/>
    <property type="project" value="InterPro"/>
</dbReference>
<keyword evidence="7 9" id="KW-0472">Membrane</keyword>
<dbReference type="RefSeq" id="WP_091338285.1">
    <property type="nucleotide sequence ID" value="NZ_FNRM01000001.1"/>
</dbReference>
<name>A0A1H3XJJ4_ALKAM</name>
<dbReference type="GO" id="GO:0015920">
    <property type="term" value="P:lipopolysaccharide transport"/>
    <property type="evidence" value="ECO:0007669"/>
    <property type="project" value="TreeGrafter"/>
</dbReference>
<evidence type="ECO:0000313" key="10">
    <source>
        <dbReference type="EMBL" id="SDZ99519.1"/>
    </source>
</evidence>
<keyword evidence="4" id="KW-1003">Cell membrane</keyword>
<comment type="similarity">
    <text evidence="3">Belongs to the LptF/LptG family.</text>
</comment>
<feature type="transmembrane region" description="Helical" evidence="9">
    <location>
        <begin position="12"/>
        <end position="34"/>
    </location>
</feature>
<keyword evidence="5 9" id="KW-0812">Transmembrane</keyword>
<dbReference type="AlphaFoldDB" id="A0A1H3XJJ4"/>
<evidence type="ECO:0000256" key="4">
    <source>
        <dbReference type="ARBA" id="ARBA00022475"/>
    </source>
</evidence>
<evidence type="ECO:0000256" key="7">
    <source>
        <dbReference type="ARBA" id="ARBA00023136"/>
    </source>
</evidence>
<dbReference type="STRING" id="152573.SAMN04488051_101274"/>
<reference evidence="10 11" key="1">
    <citation type="submission" date="2016-10" db="EMBL/GenBank/DDBJ databases">
        <authorList>
            <person name="de Groot N.N."/>
        </authorList>
    </citation>
    <scope>NUCLEOTIDE SEQUENCE [LARGE SCALE GENOMIC DNA]</scope>
    <source>
        <strain evidence="10 11">CGMCC 1.3430</strain>
    </source>
</reference>
<gene>
    <name evidence="10" type="ORF">SAMN04488051_101274</name>
</gene>
<evidence type="ECO:0000256" key="9">
    <source>
        <dbReference type="SAM" id="Phobius"/>
    </source>
</evidence>
<dbReference type="NCBIfam" id="TIGR04408">
    <property type="entry name" value="LptG_lptG"/>
    <property type="match status" value="1"/>
</dbReference>
<evidence type="ECO:0000313" key="11">
    <source>
        <dbReference type="Proteomes" id="UP000198773"/>
    </source>
</evidence>
<evidence type="ECO:0000256" key="3">
    <source>
        <dbReference type="ARBA" id="ARBA00007725"/>
    </source>
</evidence>
<dbReference type="EMBL" id="FNRM01000001">
    <property type="protein sequence ID" value="SDZ99519.1"/>
    <property type="molecule type" value="Genomic_DNA"/>
</dbReference>
<dbReference type="Proteomes" id="UP000198773">
    <property type="component" value="Unassembled WGS sequence"/>
</dbReference>
<dbReference type="OrthoDB" id="9776227at2"/>
<feature type="transmembrane region" description="Helical" evidence="9">
    <location>
        <begin position="103"/>
        <end position="123"/>
    </location>
</feature>
<sequence length="355" mass="39626">MIRILDIYLGKTILATTALTLVVLMILSGLFRFLDQLRAIGRGNYDTLHAVLFSLYSMPGDLVMFFPMAALIGGLVGLGLLASNSELVVMQAAGLSRLNIINAVMKTAVLMMLVVMAVAEWGAPATDRAARELRIKAISGGNLFAVQQGIWAKDGDDFVNIKEVKDSGDLAGVAIYEFSDELKLEAIIYAESARFRQDAWVLRQVSRLHFHPDRIERHQWQEQRWRSTLTPDKLGVVTIKPEMLSLRGLSDYLDYLRANQQDTSRYELAYWRKLTQPITIIAMLLMALSFIFGPLRSVTMAARGIMGVLTGFAFYMSNEVFGPVALVYQMPPLLGAVLPSLLFIVLAIYLMRKKV</sequence>
<comment type="function">
    <text evidence="1">Part of the ABC transporter complex LptBFG involved in the translocation of lipopolysaccharide (LPS) from the inner membrane to the outer membrane.</text>
</comment>
<feature type="transmembrane region" description="Helical" evidence="9">
    <location>
        <begin position="333"/>
        <end position="351"/>
    </location>
</feature>
<feature type="transmembrane region" description="Helical" evidence="9">
    <location>
        <begin position="274"/>
        <end position="293"/>
    </location>
</feature>
<protein>
    <submittedName>
        <fullName evidence="10">Lipopolysaccharide export system permease protein</fullName>
    </submittedName>
</protein>
<keyword evidence="11" id="KW-1185">Reference proteome</keyword>
<evidence type="ECO:0000256" key="1">
    <source>
        <dbReference type="ARBA" id="ARBA00002265"/>
    </source>
</evidence>
<evidence type="ECO:0000256" key="6">
    <source>
        <dbReference type="ARBA" id="ARBA00022989"/>
    </source>
</evidence>
<keyword evidence="6 9" id="KW-1133">Transmembrane helix</keyword>
<feature type="transmembrane region" description="Helical" evidence="9">
    <location>
        <begin position="305"/>
        <end position="327"/>
    </location>
</feature>
<feature type="transmembrane region" description="Helical" evidence="9">
    <location>
        <begin position="62"/>
        <end position="82"/>
    </location>
</feature>
<organism evidence="10 11">
    <name type="scientific">Alkalimonas amylolytica</name>
    <dbReference type="NCBI Taxonomy" id="152573"/>
    <lineage>
        <taxon>Bacteria</taxon>
        <taxon>Pseudomonadati</taxon>
        <taxon>Pseudomonadota</taxon>
        <taxon>Gammaproteobacteria</taxon>
        <taxon>Alkalimonas</taxon>
    </lineage>
</organism>
<accession>A0A1H3XJJ4</accession>
<comment type="subcellular location">
    <subcellularLocation>
        <location evidence="2">Cell membrane</location>
        <topology evidence="2">Multi-pass membrane protein</topology>
    </subcellularLocation>
</comment>
<evidence type="ECO:0000256" key="8">
    <source>
        <dbReference type="ARBA" id="ARBA00026081"/>
    </source>
</evidence>
<dbReference type="PANTHER" id="PTHR33529:SF2">
    <property type="entry name" value="LIPOPOLYSACCHARIDE EXPORT SYSTEM PERMEASE PROTEIN LPTG"/>
    <property type="match status" value="1"/>
</dbReference>
<dbReference type="GO" id="GO:0055085">
    <property type="term" value="P:transmembrane transport"/>
    <property type="evidence" value="ECO:0007669"/>
    <property type="project" value="InterPro"/>
</dbReference>
<dbReference type="Pfam" id="PF03739">
    <property type="entry name" value="LptF_LptG"/>
    <property type="match status" value="1"/>
</dbReference>
<comment type="subunit">
    <text evidence="8">Component of the lipopolysaccharide transport and assembly complex. The LptBFG transporter is composed of two ATP-binding proteins (LptB) and two transmembrane proteins (LptF and LptG).</text>
</comment>
<dbReference type="InterPro" id="IPR005495">
    <property type="entry name" value="LptG/LptF_permease"/>
</dbReference>
<evidence type="ECO:0000256" key="5">
    <source>
        <dbReference type="ARBA" id="ARBA00022692"/>
    </source>
</evidence>
<dbReference type="PANTHER" id="PTHR33529">
    <property type="entry name" value="SLR0882 PROTEIN-RELATED"/>
    <property type="match status" value="1"/>
</dbReference>
<evidence type="ECO:0000256" key="2">
    <source>
        <dbReference type="ARBA" id="ARBA00004651"/>
    </source>
</evidence>
<proteinExistence type="inferred from homology"/>
<dbReference type="InterPro" id="IPR030923">
    <property type="entry name" value="LptG"/>
</dbReference>